<dbReference type="Gene3D" id="2.102.10.10">
    <property type="entry name" value="Rieske [2Fe-2S] iron-sulphur domain"/>
    <property type="match status" value="1"/>
</dbReference>
<evidence type="ECO:0000313" key="8">
    <source>
        <dbReference type="EMBL" id="SDO88376.1"/>
    </source>
</evidence>
<dbReference type="PANTHER" id="PTHR43756">
    <property type="entry name" value="CHOLINE MONOOXYGENASE, CHLOROPLASTIC"/>
    <property type="match status" value="1"/>
</dbReference>
<dbReference type="PRINTS" id="PR00090">
    <property type="entry name" value="RNGDIOXGNASE"/>
</dbReference>
<proteinExistence type="predicted"/>
<protein>
    <submittedName>
        <fullName evidence="8">Rieske 2Fe-2S family protein</fullName>
    </submittedName>
</protein>
<dbReference type="Proteomes" id="UP000198741">
    <property type="component" value="Chromosome I"/>
</dbReference>
<keyword evidence="4" id="KW-0560">Oxidoreductase</keyword>
<dbReference type="GO" id="GO:0051537">
    <property type="term" value="F:2 iron, 2 sulfur cluster binding"/>
    <property type="evidence" value="ECO:0007669"/>
    <property type="project" value="UniProtKB-KW"/>
</dbReference>
<sequence>MTTSRIREDVAGLIATRTPGRSLEGDLYVSPEALDLDLDAIFYRSWIFVAVEPDLPEAGDYVTVSVGRYSVIITRDDDEEIRAFHNVCRHRGSRLLDDKCGSIGNIVCPYHQWTYDQQGHLLHAESTPPGFDRSLFSLRKVNLRNVSGLIFVCLSDDPPEDFDEFASRVTPYLAPHRLPTTKIAHQIDIVENGNWKLVMENNRECTHCGGHPELLCSLFPVYGYQESDIGPRLRPAWDRYLAAKAEFEGICARNGLPWAAIEELDTRRTGFRIEREPLDMAGESFTIDGTLASRKLLADFTEPRLGRLSMHLQPNAWFHFLSDHIVTFSVLPLTADSSLLRTTWLVAADAVEGVDYDVDKLTYVWQQTNDQDRAFVARAHAGVGNPAYVPGPYLPPEYQVEAFCNWYVQRVREIL</sequence>
<dbReference type="STRING" id="1090615.SAMN04515671_2230"/>
<evidence type="ECO:0000256" key="2">
    <source>
        <dbReference type="ARBA" id="ARBA00022714"/>
    </source>
</evidence>
<dbReference type="GO" id="GO:0004497">
    <property type="term" value="F:monooxygenase activity"/>
    <property type="evidence" value="ECO:0007669"/>
    <property type="project" value="UniProtKB-ARBA"/>
</dbReference>
<keyword evidence="6" id="KW-0411">Iron-sulfur</keyword>
<dbReference type="PANTHER" id="PTHR43756:SF5">
    <property type="entry name" value="CHOLINE MONOOXYGENASE, CHLOROPLASTIC"/>
    <property type="match status" value="1"/>
</dbReference>
<evidence type="ECO:0000256" key="4">
    <source>
        <dbReference type="ARBA" id="ARBA00023002"/>
    </source>
</evidence>
<dbReference type="SUPFAM" id="SSF55961">
    <property type="entry name" value="Bet v1-like"/>
    <property type="match status" value="1"/>
</dbReference>
<organism evidence="8 9">
    <name type="scientific">Nakamurella panacisegetis</name>
    <dbReference type="NCBI Taxonomy" id="1090615"/>
    <lineage>
        <taxon>Bacteria</taxon>
        <taxon>Bacillati</taxon>
        <taxon>Actinomycetota</taxon>
        <taxon>Actinomycetes</taxon>
        <taxon>Nakamurellales</taxon>
        <taxon>Nakamurellaceae</taxon>
        <taxon>Nakamurella</taxon>
    </lineage>
</organism>
<dbReference type="CDD" id="cd03469">
    <property type="entry name" value="Rieske_RO_Alpha_N"/>
    <property type="match status" value="1"/>
</dbReference>
<evidence type="ECO:0000256" key="5">
    <source>
        <dbReference type="ARBA" id="ARBA00023004"/>
    </source>
</evidence>
<dbReference type="CDD" id="cd08884">
    <property type="entry name" value="RHO_alpha_C_GbcA-like"/>
    <property type="match status" value="1"/>
</dbReference>
<dbReference type="Pfam" id="PF00848">
    <property type="entry name" value="Ring_hydroxyl_A"/>
    <property type="match status" value="1"/>
</dbReference>
<dbReference type="Pfam" id="PF00355">
    <property type="entry name" value="Rieske"/>
    <property type="match status" value="1"/>
</dbReference>
<dbReference type="InterPro" id="IPR015879">
    <property type="entry name" value="Ring_hydroxy_dOase_asu_C_dom"/>
</dbReference>
<dbReference type="GO" id="GO:0016705">
    <property type="term" value="F:oxidoreductase activity, acting on paired donors, with incorporation or reduction of molecular oxygen"/>
    <property type="evidence" value="ECO:0007669"/>
    <property type="project" value="UniProtKB-ARBA"/>
</dbReference>
<gene>
    <name evidence="8" type="ORF">SAMN04515671_2230</name>
</gene>
<keyword evidence="9" id="KW-1185">Reference proteome</keyword>
<dbReference type="Gene3D" id="3.90.380.10">
    <property type="entry name" value="Naphthalene 1,2-dioxygenase Alpha Subunit, Chain A, domain 1"/>
    <property type="match status" value="1"/>
</dbReference>
<feature type="domain" description="Rieske" evidence="7">
    <location>
        <begin position="46"/>
        <end position="152"/>
    </location>
</feature>
<keyword evidence="2" id="KW-0001">2Fe-2S</keyword>
<evidence type="ECO:0000259" key="7">
    <source>
        <dbReference type="PROSITE" id="PS51296"/>
    </source>
</evidence>
<dbReference type="InterPro" id="IPR001663">
    <property type="entry name" value="Rng_hydr_dOase-A"/>
</dbReference>
<evidence type="ECO:0000256" key="1">
    <source>
        <dbReference type="ARBA" id="ARBA00001962"/>
    </source>
</evidence>
<evidence type="ECO:0000256" key="3">
    <source>
        <dbReference type="ARBA" id="ARBA00022723"/>
    </source>
</evidence>
<dbReference type="InterPro" id="IPR017941">
    <property type="entry name" value="Rieske_2Fe-2S"/>
</dbReference>
<dbReference type="SUPFAM" id="SSF50022">
    <property type="entry name" value="ISP domain"/>
    <property type="match status" value="1"/>
</dbReference>
<dbReference type="RefSeq" id="WP_172832259.1">
    <property type="nucleotide sequence ID" value="NZ_LT629710.1"/>
</dbReference>
<keyword evidence="3" id="KW-0479">Metal-binding</keyword>
<keyword evidence="5" id="KW-0408">Iron</keyword>
<reference evidence="8 9" key="1">
    <citation type="submission" date="2016-10" db="EMBL/GenBank/DDBJ databases">
        <authorList>
            <person name="de Groot N.N."/>
        </authorList>
    </citation>
    <scope>NUCLEOTIDE SEQUENCE [LARGE SCALE GENOMIC DNA]</scope>
    <source>
        <strain evidence="9">P4-7,KCTC 19426,CECT 7604</strain>
    </source>
</reference>
<evidence type="ECO:0000313" key="9">
    <source>
        <dbReference type="Proteomes" id="UP000198741"/>
    </source>
</evidence>
<comment type="cofactor">
    <cofactor evidence="1">
        <name>Fe cation</name>
        <dbReference type="ChEBI" id="CHEBI:24875"/>
    </cofactor>
</comment>
<dbReference type="AlphaFoldDB" id="A0A1H0N773"/>
<accession>A0A1H0N773</accession>
<dbReference type="GO" id="GO:0005506">
    <property type="term" value="F:iron ion binding"/>
    <property type="evidence" value="ECO:0007669"/>
    <property type="project" value="InterPro"/>
</dbReference>
<dbReference type="InterPro" id="IPR036922">
    <property type="entry name" value="Rieske_2Fe-2S_sf"/>
</dbReference>
<name>A0A1H0N773_9ACTN</name>
<dbReference type="EMBL" id="LT629710">
    <property type="protein sequence ID" value="SDO88376.1"/>
    <property type="molecule type" value="Genomic_DNA"/>
</dbReference>
<evidence type="ECO:0000256" key="6">
    <source>
        <dbReference type="ARBA" id="ARBA00023014"/>
    </source>
</evidence>
<dbReference type="PROSITE" id="PS51296">
    <property type="entry name" value="RIESKE"/>
    <property type="match status" value="1"/>
</dbReference>